<feature type="active site" description="Phosphoserine intermediate" evidence="9">
    <location>
        <position position="103"/>
    </location>
</feature>
<dbReference type="PROSITE" id="PS00710">
    <property type="entry name" value="PGM_PMM"/>
    <property type="match status" value="1"/>
</dbReference>
<comment type="PTM">
    <text evidence="9">Activated by phosphorylation.</text>
</comment>
<evidence type="ECO:0000313" key="18">
    <source>
        <dbReference type="Proteomes" id="UP001275049"/>
    </source>
</evidence>
<evidence type="ECO:0000259" key="15">
    <source>
        <dbReference type="Pfam" id="PF02880"/>
    </source>
</evidence>
<dbReference type="Pfam" id="PF02878">
    <property type="entry name" value="PGM_PMM_I"/>
    <property type="match status" value="1"/>
</dbReference>
<accession>A0AAW9HWP8</accession>
<proteinExistence type="inferred from homology"/>
<evidence type="ECO:0000256" key="11">
    <source>
        <dbReference type="RuleBase" id="RU004327"/>
    </source>
</evidence>
<dbReference type="Proteomes" id="UP001275049">
    <property type="component" value="Unassembled WGS sequence"/>
</dbReference>
<dbReference type="InterPro" id="IPR005845">
    <property type="entry name" value="A-D-PHexomutase_a/b/a-II"/>
</dbReference>
<dbReference type="SUPFAM" id="SSF53738">
    <property type="entry name" value="Phosphoglucomutase, first 3 domains"/>
    <property type="match status" value="3"/>
</dbReference>
<dbReference type="InterPro" id="IPR036900">
    <property type="entry name" value="A-D-PHexomutase_C_sf"/>
</dbReference>
<comment type="function">
    <text evidence="9 11">Catalyzes the conversion of glucosamine-6-phosphate to glucosamine-1-phosphate.</text>
</comment>
<evidence type="ECO:0000259" key="14">
    <source>
        <dbReference type="Pfam" id="PF02879"/>
    </source>
</evidence>
<dbReference type="InterPro" id="IPR005843">
    <property type="entry name" value="A-D-PHexomutase_C"/>
</dbReference>
<comment type="cofactor">
    <cofactor evidence="9">
        <name>Mg(2+)</name>
        <dbReference type="ChEBI" id="CHEBI:18420"/>
    </cofactor>
    <text evidence="9">Binds 1 Mg(2+) ion per subunit.</text>
</comment>
<dbReference type="FunFam" id="3.30.310.50:FF:000001">
    <property type="entry name" value="Phosphoglucosamine mutase"/>
    <property type="match status" value="1"/>
</dbReference>
<keyword evidence="3 9" id="KW-0479">Metal-binding</keyword>
<feature type="binding site" evidence="9">
    <location>
        <position position="243"/>
    </location>
    <ligand>
        <name>Mg(2+)</name>
        <dbReference type="ChEBI" id="CHEBI:18420"/>
    </ligand>
</feature>
<dbReference type="PANTHER" id="PTHR42946:SF1">
    <property type="entry name" value="PHOSPHOGLUCOMUTASE (ALPHA-D-GLUCOSE-1,6-BISPHOSPHATE-DEPENDENT)"/>
    <property type="match status" value="1"/>
</dbReference>
<feature type="binding site" evidence="9">
    <location>
        <position position="241"/>
    </location>
    <ligand>
        <name>Mg(2+)</name>
        <dbReference type="ChEBI" id="CHEBI:18420"/>
    </ligand>
</feature>
<feature type="binding site" description="via phosphate group" evidence="9">
    <location>
        <position position="103"/>
    </location>
    <ligand>
        <name>Mg(2+)</name>
        <dbReference type="ChEBI" id="CHEBI:18420"/>
    </ligand>
</feature>
<protein>
    <recommendedName>
        <fullName evidence="8 9">Phosphoglucosamine mutase</fullName>
        <ecNumber evidence="7 9">5.4.2.10</ecNumber>
    </recommendedName>
</protein>
<dbReference type="CDD" id="cd05802">
    <property type="entry name" value="GlmM"/>
    <property type="match status" value="1"/>
</dbReference>
<keyword evidence="4 9" id="KW-0460">Magnesium</keyword>
<dbReference type="GO" id="GO:0009252">
    <property type="term" value="P:peptidoglycan biosynthetic process"/>
    <property type="evidence" value="ECO:0007669"/>
    <property type="project" value="TreeGrafter"/>
</dbReference>
<evidence type="ECO:0000259" key="13">
    <source>
        <dbReference type="Pfam" id="PF02878"/>
    </source>
</evidence>
<dbReference type="Proteomes" id="UP001281731">
    <property type="component" value="Unassembled WGS sequence"/>
</dbReference>
<dbReference type="SUPFAM" id="SSF55957">
    <property type="entry name" value="Phosphoglucomutase, C-terminal domain"/>
    <property type="match status" value="1"/>
</dbReference>
<dbReference type="FunFam" id="3.40.120.10:FF:000001">
    <property type="entry name" value="Phosphoglucosamine mutase"/>
    <property type="match status" value="1"/>
</dbReference>
<dbReference type="GO" id="GO:0008966">
    <property type="term" value="F:phosphoglucosamine mutase activity"/>
    <property type="evidence" value="ECO:0007669"/>
    <property type="project" value="UniProtKB-UniRule"/>
</dbReference>
<evidence type="ECO:0000256" key="7">
    <source>
        <dbReference type="ARBA" id="ARBA00066330"/>
    </source>
</evidence>
<dbReference type="InterPro" id="IPR006352">
    <property type="entry name" value="GlmM_bact"/>
</dbReference>
<evidence type="ECO:0000256" key="4">
    <source>
        <dbReference type="ARBA" id="ARBA00022842"/>
    </source>
</evidence>
<dbReference type="Pfam" id="PF02880">
    <property type="entry name" value="PGM_PMM_III"/>
    <property type="match status" value="1"/>
</dbReference>
<dbReference type="AlphaFoldDB" id="A0AAW9HWP8"/>
<dbReference type="GO" id="GO:0006048">
    <property type="term" value="P:UDP-N-acetylglucosamine biosynthetic process"/>
    <property type="evidence" value="ECO:0007669"/>
    <property type="project" value="TreeGrafter"/>
</dbReference>
<dbReference type="Pfam" id="PF00408">
    <property type="entry name" value="PGM_PMM_IV"/>
    <property type="match status" value="1"/>
</dbReference>
<evidence type="ECO:0000256" key="9">
    <source>
        <dbReference type="HAMAP-Rule" id="MF_01554"/>
    </source>
</evidence>
<comment type="similarity">
    <text evidence="1 9 10">Belongs to the phosphohexose mutase family.</text>
</comment>
<comment type="catalytic activity">
    <reaction evidence="6 9 11">
        <text>alpha-D-glucosamine 1-phosphate = D-glucosamine 6-phosphate</text>
        <dbReference type="Rhea" id="RHEA:23424"/>
        <dbReference type="ChEBI" id="CHEBI:58516"/>
        <dbReference type="ChEBI" id="CHEBI:58725"/>
        <dbReference type="EC" id="5.4.2.10"/>
    </reaction>
</comment>
<dbReference type="InterPro" id="IPR050060">
    <property type="entry name" value="Phosphoglucosamine_mutase"/>
</dbReference>
<sequence>MPRLFGTDGVRGLANRALTAELALKLGEAAARVLTRVGKGDNRPRAVIGQDSRISGSMLAQAVAAGMAGAGVDVEHVDVIPTPGIAFLTADGGYDMGVMISASHNPMQDNGIKFFAKGGFKLADNLEDEIERILGKEWGRPTGAGIGHIRDTAEAGDSLYIKHLLSAVKTPLEGLNVVVDCANGATSKVAPVALRKAGANVIVINAEPNGYNINDACGSTHPEALQRAVVENQADCGFGYDGDADRCLAVDHEGNLVDGDQIMALLAIAAKEEGKLPNDTLVVTVMSNLGLTLAMKKAGITIVPTAVGDRYVLEEMVKNGYVLGGEQSGHVISLSHATTGDGTLTSLLISQRLAQTGKSLKELASVVQRLPQTLVNVPNVDKVAANTNEQVQRAVRDAEKELGETGRVLLRPSGTEPLVRVMVEAATQEQAENVAGRLAKVVAKNLVL</sequence>
<evidence type="ECO:0000256" key="6">
    <source>
        <dbReference type="ARBA" id="ARBA00050364"/>
    </source>
</evidence>
<evidence type="ECO:0000256" key="10">
    <source>
        <dbReference type="RuleBase" id="RU004326"/>
    </source>
</evidence>
<feature type="domain" description="Alpha-D-phosphohexomutase C-terminal" evidence="12">
    <location>
        <begin position="375"/>
        <end position="440"/>
    </location>
</feature>
<evidence type="ECO:0000313" key="19">
    <source>
        <dbReference type="Proteomes" id="UP001281731"/>
    </source>
</evidence>
<evidence type="ECO:0000313" key="17">
    <source>
        <dbReference type="EMBL" id="MDY5154840.1"/>
    </source>
</evidence>
<evidence type="ECO:0000259" key="12">
    <source>
        <dbReference type="Pfam" id="PF00408"/>
    </source>
</evidence>
<organism evidence="17 19">
    <name type="scientific">Actinotignum urinale</name>
    <dbReference type="NCBI Taxonomy" id="190146"/>
    <lineage>
        <taxon>Bacteria</taxon>
        <taxon>Bacillati</taxon>
        <taxon>Actinomycetota</taxon>
        <taxon>Actinomycetes</taxon>
        <taxon>Actinomycetales</taxon>
        <taxon>Actinomycetaceae</taxon>
        <taxon>Actinotignum</taxon>
    </lineage>
</organism>
<dbReference type="InterPro" id="IPR016055">
    <property type="entry name" value="A-D-PHexomutase_a/b/a-I/II/III"/>
</dbReference>
<dbReference type="EMBL" id="JAWNGC010000003">
    <property type="protein sequence ID" value="MDY5154840.1"/>
    <property type="molecule type" value="Genomic_DNA"/>
</dbReference>
<dbReference type="Pfam" id="PF02879">
    <property type="entry name" value="PGM_PMM_II"/>
    <property type="match status" value="1"/>
</dbReference>
<name>A0AAW9HWP8_9ACTO</name>
<evidence type="ECO:0000256" key="1">
    <source>
        <dbReference type="ARBA" id="ARBA00010231"/>
    </source>
</evidence>
<dbReference type="InterPro" id="IPR016066">
    <property type="entry name" value="A-D-PHexomutase_CS"/>
</dbReference>
<evidence type="ECO:0000313" key="16">
    <source>
        <dbReference type="EMBL" id="MDY5132726.1"/>
    </source>
</evidence>
<dbReference type="NCBIfam" id="TIGR01455">
    <property type="entry name" value="glmM"/>
    <property type="match status" value="1"/>
</dbReference>
<comment type="caution">
    <text evidence="17">The sequence shown here is derived from an EMBL/GenBank/DDBJ whole genome shotgun (WGS) entry which is preliminary data.</text>
</comment>
<dbReference type="InterPro" id="IPR005841">
    <property type="entry name" value="Alpha-D-phosphohexomutase_SF"/>
</dbReference>
<dbReference type="GO" id="GO:0004615">
    <property type="term" value="F:phosphomannomutase activity"/>
    <property type="evidence" value="ECO:0007669"/>
    <property type="project" value="TreeGrafter"/>
</dbReference>
<feature type="binding site" evidence="9">
    <location>
        <position position="245"/>
    </location>
    <ligand>
        <name>Mg(2+)</name>
        <dbReference type="ChEBI" id="CHEBI:18420"/>
    </ligand>
</feature>
<dbReference type="Gene3D" id="3.30.310.50">
    <property type="entry name" value="Alpha-D-phosphohexomutase, C-terminal domain"/>
    <property type="match status" value="1"/>
</dbReference>
<evidence type="ECO:0000256" key="3">
    <source>
        <dbReference type="ARBA" id="ARBA00022723"/>
    </source>
</evidence>
<feature type="domain" description="Alpha-D-phosphohexomutase alpha/beta/alpha" evidence="13">
    <location>
        <begin position="3"/>
        <end position="136"/>
    </location>
</feature>
<reference evidence="17 18" key="1">
    <citation type="submission" date="2023-10" db="EMBL/GenBank/DDBJ databases">
        <title>Whole Genome based description of the genera Actinobaculum and Actinotignum reveals a complex phylogenetic relationship within the species included in the genus Actinotignum.</title>
        <authorList>
            <person name="Jensen C.S."/>
            <person name="Dargis R."/>
            <person name="Kemp M."/>
            <person name="Christensen J.J."/>
        </authorList>
    </citation>
    <scope>NUCLEOTIDE SEQUENCE</scope>
    <source>
        <strain evidence="17">SLA_B511</strain>
        <strain evidence="16 18">SLA_B974</strain>
    </source>
</reference>
<evidence type="ECO:0000256" key="8">
    <source>
        <dbReference type="ARBA" id="ARBA00068193"/>
    </source>
</evidence>
<keyword evidence="18" id="KW-1185">Reference proteome</keyword>
<dbReference type="EMBL" id="JAWNGA010000004">
    <property type="protein sequence ID" value="MDY5132726.1"/>
    <property type="molecule type" value="Genomic_DNA"/>
</dbReference>
<dbReference type="HAMAP" id="MF_01554_B">
    <property type="entry name" value="GlmM_B"/>
    <property type="match status" value="1"/>
</dbReference>
<dbReference type="FunFam" id="3.40.120.10:FF:000002">
    <property type="entry name" value="Phosphoglucosamine mutase"/>
    <property type="match status" value="1"/>
</dbReference>
<dbReference type="Gene3D" id="3.40.120.10">
    <property type="entry name" value="Alpha-D-Glucose-1,6-Bisphosphate, subunit A, domain 3"/>
    <property type="match status" value="3"/>
</dbReference>
<keyword evidence="5 9" id="KW-0413">Isomerase</keyword>
<dbReference type="InterPro" id="IPR005846">
    <property type="entry name" value="A-D-PHexomutase_a/b/a-III"/>
</dbReference>
<feature type="domain" description="Alpha-D-phosphohexomutase alpha/beta/alpha" evidence="14">
    <location>
        <begin position="160"/>
        <end position="254"/>
    </location>
</feature>
<dbReference type="RefSeq" id="WP_022866700.1">
    <property type="nucleotide sequence ID" value="NZ_CAMYCL010000038.1"/>
</dbReference>
<dbReference type="InterPro" id="IPR005844">
    <property type="entry name" value="A-D-PHexomutase_a/b/a-I"/>
</dbReference>
<dbReference type="PANTHER" id="PTHR42946">
    <property type="entry name" value="PHOSPHOHEXOSE MUTASE"/>
    <property type="match status" value="1"/>
</dbReference>
<keyword evidence="2 9" id="KW-0597">Phosphoprotein</keyword>
<gene>
    <name evidence="9 17" type="primary">glmM</name>
    <name evidence="17" type="ORF">R6G80_03750</name>
    <name evidence="16" type="ORF">R6G86_03060</name>
</gene>
<dbReference type="GO" id="GO:0000287">
    <property type="term" value="F:magnesium ion binding"/>
    <property type="evidence" value="ECO:0007669"/>
    <property type="project" value="UniProtKB-UniRule"/>
</dbReference>
<feature type="modified residue" description="Phosphoserine" evidence="9">
    <location>
        <position position="103"/>
    </location>
</feature>
<evidence type="ECO:0000256" key="2">
    <source>
        <dbReference type="ARBA" id="ARBA00022553"/>
    </source>
</evidence>
<feature type="domain" description="Alpha-D-phosphohexomutase alpha/beta/alpha" evidence="15">
    <location>
        <begin position="258"/>
        <end position="368"/>
    </location>
</feature>
<dbReference type="EC" id="5.4.2.10" evidence="7 9"/>
<dbReference type="GO" id="GO:0005975">
    <property type="term" value="P:carbohydrate metabolic process"/>
    <property type="evidence" value="ECO:0007669"/>
    <property type="project" value="InterPro"/>
</dbReference>
<dbReference type="PRINTS" id="PR00509">
    <property type="entry name" value="PGMPMM"/>
</dbReference>
<dbReference type="GO" id="GO:0005829">
    <property type="term" value="C:cytosol"/>
    <property type="evidence" value="ECO:0007669"/>
    <property type="project" value="TreeGrafter"/>
</dbReference>
<evidence type="ECO:0000256" key="5">
    <source>
        <dbReference type="ARBA" id="ARBA00023235"/>
    </source>
</evidence>